<organism evidence="8 9">
    <name type="scientific">Candidatus Acutalibacter ornithocaccae</name>
    <dbReference type="NCBI Taxonomy" id="2838416"/>
    <lineage>
        <taxon>Bacteria</taxon>
        <taxon>Bacillati</taxon>
        <taxon>Bacillota</taxon>
        <taxon>Clostridia</taxon>
        <taxon>Eubacteriales</taxon>
        <taxon>Acutalibacteraceae</taxon>
        <taxon>Acutalibacter</taxon>
    </lineage>
</organism>
<dbReference type="GO" id="GO:0070038">
    <property type="term" value="F:rRNA (pseudouridine-N3-)-methyltransferase activity"/>
    <property type="evidence" value="ECO:0007669"/>
    <property type="project" value="UniProtKB-UniRule"/>
</dbReference>
<dbReference type="InterPro" id="IPR003742">
    <property type="entry name" value="RlmH-like"/>
</dbReference>
<dbReference type="HAMAP" id="MF_00658">
    <property type="entry name" value="23SrRNA_methyltr_H"/>
    <property type="match status" value="1"/>
</dbReference>
<keyword evidence="5 7" id="KW-0949">S-adenosyl-L-methionine</keyword>
<evidence type="ECO:0000256" key="4">
    <source>
        <dbReference type="ARBA" id="ARBA00022679"/>
    </source>
</evidence>
<reference evidence="8" key="2">
    <citation type="submission" date="2021-04" db="EMBL/GenBank/DDBJ databases">
        <authorList>
            <person name="Gilroy R."/>
        </authorList>
    </citation>
    <scope>NUCLEOTIDE SEQUENCE</scope>
    <source>
        <strain evidence="8">ChiBcolR8-3208</strain>
    </source>
</reference>
<sequence length="156" mass="17085">MLAVKLICVGKLKESYWRDAVAEYEKRLRPLCKWELIELPEARLPNDPSPGEIEAALEKEGEQILRHAAGKVYPLCIEGKAVDSPGLAKRLAGAMQSPGAVSFVIGSSHGLSPRVKAAGEGLSMSPMTFPHQLARVMLCEQIYRGFQILGGTKYHK</sequence>
<dbReference type="EMBL" id="DWXZ01000077">
    <property type="protein sequence ID" value="HJB37225.1"/>
    <property type="molecule type" value="Genomic_DNA"/>
</dbReference>
<evidence type="ECO:0000256" key="7">
    <source>
        <dbReference type="HAMAP-Rule" id="MF_00658"/>
    </source>
</evidence>
<reference evidence="8" key="1">
    <citation type="journal article" date="2021" name="PeerJ">
        <title>Extensive microbial diversity within the chicken gut microbiome revealed by metagenomics and culture.</title>
        <authorList>
            <person name="Gilroy R."/>
            <person name="Ravi A."/>
            <person name="Getino M."/>
            <person name="Pursley I."/>
            <person name="Horton D.L."/>
            <person name="Alikhan N.F."/>
            <person name="Baker D."/>
            <person name="Gharbi K."/>
            <person name="Hall N."/>
            <person name="Watson M."/>
            <person name="Adriaenssens E.M."/>
            <person name="Foster-Nyarko E."/>
            <person name="Jarju S."/>
            <person name="Secka A."/>
            <person name="Antonio M."/>
            <person name="Oren A."/>
            <person name="Chaudhuri R.R."/>
            <person name="La Ragione R."/>
            <person name="Hildebrand F."/>
            <person name="Pallen M.J."/>
        </authorList>
    </citation>
    <scope>NUCLEOTIDE SEQUENCE</scope>
    <source>
        <strain evidence="8">ChiBcolR8-3208</strain>
    </source>
</reference>
<evidence type="ECO:0000256" key="1">
    <source>
        <dbReference type="ARBA" id="ARBA00022490"/>
    </source>
</evidence>
<dbReference type="PANTHER" id="PTHR33603:SF1">
    <property type="entry name" value="RIBOSOMAL RNA LARGE SUBUNIT METHYLTRANSFERASE H"/>
    <property type="match status" value="1"/>
</dbReference>
<evidence type="ECO:0000313" key="9">
    <source>
        <dbReference type="Proteomes" id="UP000824214"/>
    </source>
</evidence>
<dbReference type="GO" id="GO:0005737">
    <property type="term" value="C:cytoplasm"/>
    <property type="evidence" value="ECO:0007669"/>
    <property type="project" value="UniProtKB-SubCell"/>
</dbReference>
<dbReference type="Pfam" id="PF02590">
    <property type="entry name" value="SPOUT_MTase"/>
    <property type="match status" value="1"/>
</dbReference>
<keyword evidence="2 7" id="KW-0698">rRNA processing</keyword>
<evidence type="ECO:0000313" key="8">
    <source>
        <dbReference type="EMBL" id="HJB37225.1"/>
    </source>
</evidence>
<keyword evidence="1 7" id="KW-0963">Cytoplasm</keyword>
<keyword evidence="3 7" id="KW-0489">Methyltransferase</keyword>
<comment type="subcellular location">
    <subcellularLocation>
        <location evidence="7">Cytoplasm</location>
    </subcellularLocation>
</comment>
<evidence type="ECO:0000256" key="6">
    <source>
        <dbReference type="ARBA" id="ARBA00038303"/>
    </source>
</evidence>
<dbReference type="Gene3D" id="3.40.1280.10">
    <property type="match status" value="1"/>
</dbReference>
<proteinExistence type="inferred from homology"/>
<dbReference type="CDD" id="cd18081">
    <property type="entry name" value="RlmH-like"/>
    <property type="match status" value="1"/>
</dbReference>
<dbReference type="Proteomes" id="UP000824214">
    <property type="component" value="Unassembled WGS sequence"/>
</dbReference>
<evidence type="ECO:0000256" key="5">
    <source>
        <dbReference type="ARBA" id="ARBA00022691"/>
    </source>
</evidence>
<feature type="binding site" evidence="7">
    <location>
        <position position="75"/>
    </location>
    <ligand>
        <name>S-adenosyl-L-methionine</name>
        <dbReference type="ChEBI" id="CHEBI:59789"/>
    </ligand>
</feature>
<comment type="catalytic activity">
    <reaction evidence="7">
        <text>pseudouridine(1915) in 23S rRNA + S-adenosyl-L-methionine = N(3)-methylpseudouridine(1915) in 23S rRNA + S-adenosyl-L-homocysteine + H(+)</text>
        <dbReference type="Rhea" id="RHEA:42752"/>
        <dbReference type="Rhea" id="RHEA-COMP:10221"/>
        <dbReference type="Rhea" id="RHEA-COMP:10222"/>
        <dbReference type="ChEBI" id="CHEBI:15378"/>
        <dbReference type="ChEBI" id="CHEBI:57856"/>
        <dbReference type="ChEBI" id="CHEBI:59789"/>
        <dbReference type="ChEBI" id="CHEBI:65314"/>
        <dbReference type="ChEBI" id="CHEBI:74486"/>
        <dbReference type="EC" id="2.1.1.177"/>
    </reaction>
</comment>
<comment type="function">
    <text evidence="7">Specifically methylates the pseudouridine at position 1915 (m3Psi1915) in 23S rRNA.</text>
</comment>
<protein>
    <recommendedName>
        <fullName evidence="7">Ribosomal RNA large subunit methyltransferase H</fullName>
        <ecNumber evidence="7">2.1.1.177</ecNumber>
    </recommendedName>
    <alternativeName>
        <fullName evidence="7">23S rRNA (pseudouridine1915-N3)-methyltransferase</fullName>
    </alternativeName>
    <alternativeName>
        <fullName evidence="7">23S rRNA m3Psi1915 methyltransferase</fullName>
    </alternativeName>
    <alternativeName>
        <fullName evidence="7">rRNA (pseudouridine-N3-)-methyltransferase RlmH</fullName>
    </alternativeName>
</protein>
<feature type="binding site" evidence="7">
    <location>
        <position position="106"/>
    </location>
    <ligand>
        <name>S-adenosyl-L-methionine</name>
        <dbReference type="ChEBI" id="CHEBI:59789"/>
    </ligand>
</feature>
<dbReference type="PANTHER" id="PTHR33603">
    <property type="entry name" value="METHYLTRANSFERASE"/>
    <property type="match status" value="1"/>
</dbReference>
<evidence type="ECO:0000256" key="2">
    <source>
        <dbReference type="ARBA" id="ARBA00022552"/>
    </source>
</evidence>
<dbReference type="AlphaFoldDB" id="A0A9D2LXQ4"/>
<comment type="subunit">
    <text evidence="7">Homodimer.</text>
</comment>
<name>A0A9D2LXQ4_9FIRM</name>
<evidence type="ECO:0000256" key="3">
    <source>
        <dbReference type="ARBA" id="ARBA00022603"/>
    </source>
</evidence>
<gene>
    <name evidence="7" type="primary">rlmH</name>
    <name evidence="8" type="ORF">H9942_04055</name>
</gene>
<dbReference type="SUPFAM" id="SSF75217">
    <property type="entry name" value="alpha/beta knot"/>
    <property type="match status" value="1"/>
</dbReference>
<dbReference type="InterPro" id="IPR029026">
    <property type="entry name" value="tRNA_m1G_MTases_N"/>
</dbReference>
<dbReference type="EC" id="2.1.1.177" evidence="7"/>
<dbReference type="PIRSF" id="PIRSF004505">
    <property type="entry name" value="MT_bac"/>
    <property type="match status" value="1"/>
</dbReference>
<dbReference type="InterPro" id="IPR029028">
    <property type="entry name" value="Alpha/beta_knot_MTases"/>
</dbReference>
<feature type="binding site" evidence="7">
    <location>
        <begin position="124"/>
        <end position="129"/>
    </location>
    <ligand>
        <name>S-adenosyl-L-methionine</name>
        <dbReference type="ChEBI" id="CHEBI:59789"/>
    </ligand>
</feature>
<keyword evidence="4 7" id="KW-0808">Transferase</keyword>
<comment type="caution">
    <text evidence="8">The sequence shown here is derived from an EMBL/GenBank/DDBJ whole genome shotgun (WGS) entry which is preliminary data.</text>
</comment>
<comment type="similarity">
    <text evidence="6 7">Belongs to the RNA methyltransferase RlmH family.</text>
</comment>
<accession>A0A9D2LXQ4</accession>